<organism evidence="3">
    <name type="scientific">Fagus sylvatica</name>
    <name type="common">Beechnut</name>
    <dbReference type="NCBI Taxonomy" id="28930"/>
    <lineage>
        <taxon>Eukaryota</taxon>
        <taxon>Viridiplantae</taxon>
        <taxon>Streptophyta</taxon>
        <taxon>Embryophyta</taxon>
        <taxon>Tracheophyta</taxon>
        <taxon>Spermatophyta</taxon>
        <taxon>Magnoliopsida</taxon>
        <taxon>eudicotyledons</taxon>
        <taxon>Gunneridae</taxon>
        <taxon>Pentapetalae</taxon>
        <taxon>rosids</taxon>
        <taxon>fabids</taxon>
        <taxon>Fagales</taxon>
        <taxon>Fagaceae</taxon>
        <taxon>Fagus</taxon>
    </lineage>
</organism>
<dbReference type="SUPFAM" id="SSF56784">
    <property type="entry name" value="HAD-like"/>
    <property type="match status" value="1"/>
</dbReference>
<keyword evidence="1" id="KW-0811">Translocation</keyword>
<evidence type="ECO:0000313" key="3">
    <source>
        <dbReference type="EMBL" id="SPD21829.1"/>
    </source>
</evidence>
<sequence>MAGEIINLRKSKSNNVEKDNFGLAPKKLSPGPRKKLLVLSLGGLLCQRVCRREVHNIPRFRHPDASYGSILVYKRPYCEEFMKFCFERFEIGIWSSAREWYLNNALDCIVGKLKNKLVFAWDQVECTDSGFKALENKKKPIFLKELKKLGNLSIEYSASNTLLIDDNPYKALLNPPYTAIFPNEYKAEQVGDTALGPNGDLRLYLEGLVDADDVPSYVKEHPFGQPAITPAHSDWEFYSTIITHLQKG</sequence>
<dbReference type="SMART" id="SM00577">
    <property type="entry name" value="CPDc"/>
    <property type="match status" value="1"/>
</dbReference>
<name>A0A2N9ICR1_FAGSY</name>
<keyword evidence="1" id="KW-0496">Mitochondrion</keyword>
<dbReference type="EMBL" id="OIVN01005301">
    <property type="protein sequence ID" value="SPD21829.1"/>
    <property type="molecule type" value="Genomic_DNA"/>
</dbReference>
<dbReference type="AlphaFoldDB" id="A0A2N9ICR1"/>
<accession>A0A2N9ICR1</accession>
<proteinExistence type="inferred from homology"/>
<keyword evidence="1" id="KW-0653">Protein transport</keyword>
<dbReference type="Gene3D" id="3.40.50.1000">
    <property type="entry name" value="HAD superfamily/HAD-like"/>
    <property type="match status" value="1"/>
</dbReference>
<comment type="similarity">
    <text evidence="1">Belongs to the TIM50 family.</text>
</comment>
<keyword evidence="1" id="KW-0809">Transit peptide</keyword>
<dbReference type="PROSITE" id="PS50969">
    <property type="entry name" value="FCP1"/>
    <property type="match status" value="1"/>
</dbReference>
<comment type="subunit">
    <text evidence="1">Component of the TIM23 complex.</text>
</comment>
<evidence type="ECO:0000256" key="1">
    <source>
        <dbReference type="RuleBase" id="RU365079"/>
    </source>
</evidence>
<dbReference type="PANTHER" id="PTHR12210">
    <property type="entry name" value="DULLARD PROTEIN PHOSPHATASE"/>
    <property type="match status" value="1"/>
</dbReference>
<dbReference type="InterPro" id="IPR050365">
    <property type="entry name" value="TIM50"/>
</dbReference>
<feature type="domain" description="FCP1 homology" evidence="2">
    <location>
        <begin position="30"/>
        <end position="208"/>
    </location>
</feature>
<gene>
    <name evidence="3" type="ORF">FSB_LOCUS49711</name>
</gene>
<dbReference type="GO" id="GO:0015031">
    <property type="term" value="P:protein transport"/>
    <property type="evidence" value="ECO:0007669"/>
    <property type="project" value="UniProtKB-KW"/>
</dbReference>
<evidence type="ECO:0000259" key="2">
    <source>
        <dbReference type="PROSITE" id="PS50969"/>
    </source>
</evidence>
<dbReference type="GO" id="GO:0005744">
    <property type="term" value="C:TIM23 mitochondrial import inner membrane translocase complex"/>
    <property type="evidence" value="ECO:0007669"/>
    <property type="project" value="UniProtKB-UniRule"/>
</dbReference>
<dbReference type="InterPro" id="IPR036412">
    <property type="entry name" value="HAD-like_sf"/>
</dbReference>
<dbReference type="Pfam" id="PF03031">
    <property type="entry name" value="NIF"/>
    <property type="match status" value="1"/>
</dbReference>
<keyword evidence="1" id="KW-0813">Transport</keyword>
<reference evidence="3" key="1">
    <citation type="submission" date="2018-02" db="EMBL/GenBank/DDBJ databases">
        <authorList>
            <person name="Cohen D.B."/>
            <person name="Kent A.D."/>
        </authorList>
    </citation>
    <scope>NUCLEOTIDE SEQUENCE</scope>
</reference>
<dbReference type="InterPro" id="IPR004274">
    <property type="entry name" value="FCP1_dom"/>
</dbReference>
<comment type="function">
    <text evidence="1">Essential component of the TIM23 complex, a complex that mediates the translocation of transit peptide-containing proteins across the mitochondrial inner membrane.</text>
</comment>
<comment type="subcellular location">
    <subcellularLocation>
        <location evidence="1">Mitochondrion inner membrane</location>
        <topology evidence="1">Single-pass membrane protein</topology>
    </subcellularLocation>
</comment>
<protein>
    <recommendedName>
        <fullName evidence="1">Mitochondrial import inner membrane translocase subunit TIM50</fullName>
    </recommendedName>
</protein>
<dbReference type="InterPro" id="IPR023214">
    <property type="entry name" value="HAD_sf"/>
</dbReference>